<proteinExistence type="predicted"/>
<protein>
    <submittedName>
        <fullName evidence="2">Uncharacterized protein</fullName>
    </submittedName>
</protein>
<feature type="region of interest" description="Disordered" evidence="1">
    <location>
        <begin position="1"/>
        <end position="24"/>
    </location>
</feature>
<keyword evidence="3" id="KW-1185">Reference proteome</keyword>
<dbReference type="AlphaFoldDB" id="A0A251PHJ4"/>
<accession>A0A251PHJ4</accession>
<reference evidence="2 3" key="1">
    <citation type="journal article" date="2013" name="Nat. Genet.">
        <title>The high-quality draft genome of peach (Prunus persica) identifies unique patterns of genetic diversity, domestication and genome evolution.</title>
        <authorList>
            <consortium name="International Peach Genome Initiative"/>
            <person name="Verde I."/>
            <person name="Abbott A.G."/>
            <person name="Scalabrin S."/>
            <person name="Jung S."/>
            <person name="Shu S."/>
            <person name="Marroni F."/>
            <person name="Zhebentyayeva T."/>
            <person name="Dettori M.T."/>
            <person name="Grimwood J."/>
            <person name="Cattonaro F."/>
            <person name="Zuccolo A."/>
            <person name="Rossini L."/>
            <person name="Jenkins J."/>
            <person name="Vendramin E."/>
            <person name="Meisel L.A."/>
            <person name="Decroocq V."/>
            <person name="Sosinski B."/>
            <person name="Prochnik S."/>
            <person name="Mitros T."/>
            <person name="Policriti A."/>
            <person name="Cipriani G."/>
            <person name="Dondini L."/>
            <person name="Ficklin S."/>
            <person name="Goodstein D.M."/>
            <person name="Xuan P."/>
            <person name="Del Fabbro C."/>
            <person name="Aramini V."/>
            <person name="Copetti D."/>
            <person name="Gonzalez S."/>
            <person name="Horner D.S."/>
            <person name="Falchi R."/>
            <person name="Lucas S."/>
            <person name="Mica E."/>
            <person name="Maldonado J."/>
            <person name="Lazzari B."/>
            <person name="Bielenberg D."/>
            <person name="Pirona R."/>
            <person name="Miculan M."/>
            <person name="Barakat A."/>
            <person name="Testolin R."/>
            <person name="Stella A."/>
            <person name="Tartarini S."/>
            <person name="Tonutti P."/>
            <person name="Arus P."/>
            <person name="Orellana A."/>
            <person name="Wells C."/>
            <person name="Main D."/>
            <person name="Vizzotto G."/>
            <person name="Silva H."/>
            <person name="Salamini F."/>
            <person name="Schmutz J."/>
            <person name="Morgante M."/>
            <person name="Rokhsar D.S."/>
        </authorList>
    </citation>
    <scope>NUCLEOTIDE SEQUENCE [LARGE SCALE GENOMIC DNA]</scope>
    <source>
        <strain evidence="3">cv. Nemared</strain>
    </source>
</reference>
<organism evidence="2 3">
    <name type="scientific">Prunus persica</name>
    <name type="common">Peach</name>
    <name type="synonym">Amygdalus persica</name>
    <dbReference type="NCBI Taxonomy" id="3760"/>
    <lineage>
        <taxon>Eukaryota</taxon>
        <taxon>Viridiplantae</taxon>
        <taxon>Streptophyta</taxon>
        <taxon>Embryophyta</taxon>
        <taxon>Tracheophyta</taxon>
        <taxon>Spermatophyta</taxon>
        <taxon>Magnoliopsida</taxon>
        <taxon>eudicotyledons</taxon>
        <taxon>Gunneridae</taxon>
        <taxon>Pentapetalae</taxon>
        <taxon>rosids</taxon>
        <taxon>fabids</taxon>
        <taxon>Rosales</taxon>
        <taxon>Rosaceae</taxon>
        <taxon>Amygdaloideae</taxon>
        <taxon>Amygdaleae</taxon>
        <taxon>Prunus</taxon>
    </lineage>
</organism>
<evidence type="ECO:0000313" key="2">
    <source>
        <dbReference type="EMBL" id="ONI11028.1"/>
    </source>
</evidence>
<gene>
    <name evidence="2" type="ORF">PRUPE_4G083600</name>
</gene>
<dbReference type="EMBL" id="CM007654">
    <property type="protein sequence ID" value="ONI11028.1"/>
    <property type="molecule type" value="Genomic_DNA"/>
</dbReference>
<dbReference type="Gramene" id="ONI11028">
    <property type="protein sequence ID" value="ONI11028"/>
    <property type="gene ID" value="PRUPE_4G083600"/>
</dbReference>
<dbReference type="Proteomes" id="UP000006882">
    <property type="component" value="Chromosome G4"/>
</dbReference>
<sequence>MLREKGTNKRTYEETTSRSPFTPIHAGIKSRDIQYIIGNTHKTLGPMASLVYDYQESKTKVQCKTRKSK</sequence>
<evidence type="ECO:0000256" key="1">
    <source>
        <dbReference type="SAM" id="MobiDB-lite"/>
    </source>
</evidence>
<evidence type="ECO:0000313" key="3">
    <source>
        <dbReference type="Proteomes" id="UP000006882"/>
    </source>
</evidence>
<feature type="compositionally biased region" description="Basic and acidic residues" evidence="1">
    <location>
        <begin position="1"/>
        <end position="16"/>
    </location>
</feature>
<name>A0A251PHJ4_PRUPE</name>